<evidence type="ECO:0000313" key="7">
    <source>
        <dbReference type="EMBL" id="TLD78169.1"/>
    </source>
</evidence>
<evidence type="ECO:0000313" key="6">
    <source>
        <dbReference type="EMBL" id="CUU39012.1"/>
    </source>
</evidence>
<keyword evidence="3 6" id="KW-0808">Transferase</keyword>
<proteinExistence type="inferred from homology"/>
<evidence type="ECO:0000313" key="9">
    <source>
        <dbReference type="Proteomes" id="UP000064525"/>
    </source>
</evidence>
<sequence length="399" mass="43260">MDLAKIQKLDEEFILHTYARLPVAFVRGENAKLFDTQGKDYIDFGAGIAVCSVGHANKQLASAIATQAQNLLHTSNLYYIQNQAALAQSLITLYLDKMPEKKQMRAFFCNSGAEANECAIKIARKYGKSKNAYKIITLDSSFHGRTIASLKATAQEKMHADFGPYPDGFIYAKDLDDVYNHLDSHTCAVLLELVQGEGGICPMDREKIIALGTHLRAKGILLMVDEVQTGIYRCGEIFASKVYGITPDVISTAKGLAGGVPIGAVMTSLVDIFEPSDHGSTFGGNPLSCAAGLEVLKILSQLHTNGVLAQTIESFHKALDEIVANFPHIFTHKVGLGLMCGLCTKDSAMQGRIISTALESGVIVLKSGKGVVRFLPALTITKDEIDEGFRRFTNALKNL</sequence>
<dbReference type="EMBL" id="LN907858">
    <property type="protein sequence ID" value="CUU39012.1"/>
    <property type="molecule type" value="Genomic_DNA"/>
</dbReference>
<dbReference type="Proteomes" id="UP000029925">
    <property type="component" value="Unassembled WGS sequence"/>
</dbReference>
<dbReference type="Gene3D" id="3.90.1150.10">
    <property type="entry name" value="Aspartate Aminotransferase, domain 1"/>
    <property type="match status" value="1"/>
</dbReference>
<dbReference type="Gene3D" id="3.40.640.10">
    <property type="entry name" value="Type I PLP-dependent aspartate aminotransferase-like (Major domain)"/>
    <property type="match status" value="1"/>
</dbReference>
<evidence type="ECO:0000256" key="2">
    <source>
        <dbReference type="ARBA" id="ARBA00022576"/>
    </source>
</evidence>
<gene>
    <name evidence="6" type="ORF">BN2458_PEG0125</name>
    <name evidence="7" type="ORF">LS75_007650</name>
</gene>
<dbReference type="OrthoDB" id="9801834at2"/>
<dbReference type="Pfam" id="PF00202">
    <property type="entry name" value="Aminotran_3"/>
    <property type="match status" value="1"/>
</dbReference>
<dbReference type="PROSITE" id="PS00600">
    <property type="entry name" value="AA_TRANSFER_CLASS_3"/>
    <property type="match status" value="1"/>
</dbReference>
<dbReference type="PATRIC" id="fig|76936.10.peg.122"/>
<evidence type="ECO:0000256" key="5">
    <source>
        <dbReference type="RuleBase" id="RU003560"/>
    </source>
</evidence>
<evidence type="ECO:0000256" key="4">
    <source>
        <dbReference type="ARBA" id="ARBA00022898"/>
    </source>
</evidence>
<dbReference type="EC" id="2.6.1.11" evidence="6"/>
<dbReference type="InterPro" id="IPR050103">
    <property type="entry name" value="Class-III_PLP-dep_AT"/>
</dbReference>
<dbReference type="AlphaFoldDB" id="A0A099UB57"/>
<dbReference type="FunFam" id="3.40.640.10:FF:000004">
    <property type="entry name" value="Acetylornithine aminotransferase"/>
    <property type="match status" value="1"/>
</dbReference>
<protein>
    <submittedName>
        <fullName evidence="6">Acetylornithine aminotransferase</fullName>
        <ecNumber evidence="6">2.6.1.11</ecNumber>
    </submittedName>
    <submittedName>
        <fullName evidence="7">Aspartate aminotransferase family protein</fullName>
    </submittedName>
</protein>
<dbReference type="GO" id="GO:0003992">
    <property type="term" value="F:N2-acetyl-L-ornithine:2-oxoglutarate 5-aminotransferase activity"/>
    <property type="evidence" value="ECO:0007669"/>
    <property type="project" value="UniProtKB-EC"/>
</dbReference>
<dbReference type="InterPro" id="IPR015424">
    <property type="entry name" value="PyrdxlP-dep_Trfase"/>
</dbReference>
<dbReference type="InterPro" id="IPR049704">
    <property type="entry name" value="Aminotrans_3_PPA_site"/>
</dbReference>
<reference evidence="7 8" key="1">
    <citation type="journal article" date="2014" name="Genome Announc.">
        <title>Draft genome sequences of eight enterohepatic helicobacter species isolated from both laboratory and wild rodents.</title>
        <authorList>
            <person name="Sheh A."/>
            <person name="Shen Z."/>
            <person name="Fox J.G."/>
        </authorList>
    </citation>
    <scope>NUCLEOTIDE SEQUENCE [LARGE SCALE GENOMIC DNA]</scope>
    <source>
        <strain evidence="7 8">MIT 98-6810</strain>
    </source>
</reference>
<dbReference type="PIRSF" id="PIRSF000521">
    <property type="entry name" value="Transaminase_4ab_Lys_Orn"/>
    <property type="match status" value="1"/>
</dbReference>
<dbReference type="SUPFAM" id="SSF53383">
    <property type="entry name" value="PLP-dependent transferases"/>
    <property type="match status" value="1"/>
</dbReference>
<dbReference type="PANTHER" id="PTHR11986">
    <property type="entry name" value="AMINOTRANSFERASE CLASS III"/>
    <property type="match status" value="1"/>
</dbReference>
<comment type="similarity">
    <text evidence="5">Belongs to the class-III pyridoxal-phosphate-dependent aminotransferase family.</text>
</comment>
<reference evidence="9" key="2">
    <citation type="submission" date="2015-11" db="EMBL/GenBank/DDBJ databases">
        <authorList>
            <person name="Anvar S.Y."/>
        </authorList>
    </citation>
    <scope>NUCLEOTIDE SEQUENCE [LARGE SCALE GENOMIC DNA]</scope>
</reference>
<dbReference type="GO" id="GO:0042802">
    <property type="term" value="F:identical protein binding"/>
    <property type="evidence" value="ECO:0007669"/>
    <property type="project" value="TreeGrafter"/>
</dbReference>
<evidence type="ECO:0000313" key="8">
    <source>
        <dbReference type="Proteomes" id="UP000029925"/>
    </source>
</evidence>
<dbReference type="GO" id="GO:0030170">
    <property type="term" value="F:pyridoxal phosphate binding"/>
    <property type="evidence" value="ECO:0007669"/>
    <property type="project" value="InterPro"/>
</dbReference>
<keyword evidence="4 5" id="KW-0663">Pyridoxal phosphate</keyword>
<accession>A0A099UB57</accession>
<dbReference type="InterPro" id="IPR005814">
    <property type="entry name" value="Aminotrans_3"/>
</dbReference>
<dbReference type="KEGG" id="hty:BN2458_PEG0125"/>
<evidence type="ECO:0000256" key="1">
    <source>
        <dbReference type="ARBA" id="ARBA00001933"/>
    </source>
</evidence>
<keyword evidence="2 6" id="KW-0032">Aminotransferase</keyword>
<comment type="cofactor">
    <cofactor evidence="1">
        <name>pyridoxal 5'-phosphate</name>
        <dbReference type="ChEBI" id="CHEBI:597326"/>
    </cofactor>
</comment>
<dbReference type="CDD" id="cd00610">
    <property type="entry name" value="OAT_like"/>
    <property type="match status" value="1"/>
</dbReference>
<dbReference type="EMBL" id="JRPF02000009">
    <property type="protein sequence ID" value="TLD78169.1"/>
    <property type="molecule type" value="Genomic_DNA"/>
</dbReference>
<name>A0A099UB57_9HELI</name>
<dbReference type="Proteomes" id="UP000064525">
    <property type="component" value="Chromosome I"/>
</dbReference>
<keyword evidence="8" id="KW-1185">Reference proteome</keyword>
<dbReference type="RefSeq" id="WP_034328109.1">
    <property type="nucleotide sequence ID" value="NZ_CAJTQN010000011.1"/>
</dbReference>
<dbReference type="STRING" id="76936.BN2458_PEG0125"/>
<dbReference type="PANTHER" id="PTHR11986:SF79">
    <property type="entry name" value="ACETYLORNITHINE AMINOTRANSFERASE, MITOCHONDRIAL"/>
    <property type="match status" value="1"/>
</dbReference>
<evidence type="ECO:0000256" key="3">
    <source>
        <dbReference type="ARBA" id="ARBA00022679"/>
    </source>
</evidence>
<dbReference type="InterPro" id="IPR015421">
    <property type="entry name" value="PyrdxlP-dep_Trfase_major"/>
</dbReference>
<dbReference type="GeneID" id="78150486"/>
<dbReference type="InterPro" id="IPR015422">
    <property type="entry name" value="PyrdxlP-dep_Trfase_small"/>
</dbReference>
<reference evidence="6" key="3">
    <citation type="submission" date="2015-11" db="EMBL/GenBank/DDBJ databases">
        <authorList>
            <person name="Zhang Y."/>
            <person name="Guo Z."/>
        </authorList>
    </citation>
    <scope>NUCLEOTIDE SEQUENCE</scope>
    <source>
        <strain evidence="6">1</strain>
    </source>
</reference>
<organism evidence="6 9">
    <name type="scientific">Helicobacter typhlonius</name>
    <dbReference type="NCBI Taxonomy" id="76936"/>
    <lineage>
        <taxon>Bacteria</taxon>
        <taxon>Pseudomonadati</taxon>
        <taxon>Campylobacterota</taxon>
        <taxon>Epsilonproteobacteria</taxon>
        <taxon>Campylobacterales</taxon>
        <taxon>Helicobacteraceae</taxon>
        <taxon>Helicobacter</taxon>
    </lineage>
</organism>